<dbReference type="InterPro" id="IPR002397">
    <property type="entry name" value="Cyt_P450_B"/>
</dbReference>
<evidence type="ECO:0000256" key="6">
    <source>
        <dbReference type="ARBA" id="ARBA00023004"/>
    </source>
</evidence>
<dbReference type="PRINTS" id="PR00359">
    <property type="entry name" value="BP450"/>
</dbReference>
<protein>
    <submittedName>
        <fullName evidence="10">Cytochrome</fullName>
    </submittedName>
</protein>
<evidence type="ECO:0000256" key="4">
    <source>
        <dbReference type="ARBA" id="ARBA00022723"/>
    </source>
</evidence>
<dbReference type="SUPFAM" id="SSF48264">
    <property type="entry name" value="Cytochrome P450"/>
    <property type="match status" value="1"/>
</dbReference>
<dbReference type="Pfam" id="PF00067">
    <property type="entry name" value="p450"/>
    <property type="match status" value="2"/>
</dbReference>
<dbReference type="Proteomes" id="UP000093695">
    <property type="component" value="Chromosome"/>
</dbReference>
<keyword evidence="7 9" id="KW-0503">Monooxygenase</keyword>
<evidence type="ECO:0000256" key="9">
    <source>
        <dbReference type="RuleBase" id="RU000461"/>
    </source>
</evidence>
<dbReference type="CDD" id="cd11029">
    <property type="entry name" value="CYP107-like"/>
    <property type="match status" value="1"/>
</dbReference>
<dbReference type="EMBL" id="CP016174">
    <property type="protein sequence ID" value="ANN15107.1"/>
    <property type="molecule type" value="Genomic_DNA"/>
</dbReference>
<comment type="function">
    <text evidence="8">Involved in the coupling of aromatic side chains of the heptapeptide of vancomycin.</text>
</comment>
<dbReference type="PRINTS" id="PR00385">
    <property type="entry name" value="P450"/>
</dbReference>
<gene>
    <name evidence="10" type="ORF">SD37_05155</name>
</gene>
<dbReference type="KEGG" id="aori:SD37_05155"/>
<dbReference type="InterPro" id="IPR001128">
    <property type="entry name" value="Cyt_P450"/>
</dbReference>
<organism evidence="10 11">
    <name type="scientific">Amycolatopsis orientalis</name>
    <name type="common">Nocardia orientalis</name>
    <dbReference type="NCBI Taxonomy" id="31958"/>
    <lineage>
        <taxon>Bacteria</taxon>
        <taxon>Bacillati</taxon>
        <taxon>Actinomycetota</taxon>
        <taxon>Actinomycetes</taxon>
        <taxon>Pseudonocardiales</taxon>
        <taxon>Pseudonocardiaceae</taxon>
        <taxon>Amycolatopsis</taxon>
    </lineage>
</organism>
<dbReference type="PANTHER" id="PTHR46696">
    <property type="entry name" value="P450, PUTATIVE (EUROFUNG)-RELATED"/>
    <property type="match status" value="1"/>
</dbReference>
<dbReference type="FunFam" id="1.10.630.10:FF:000018">
    <property type="entry name" value="Cytochrome P450 monooxygenase"/>
    <property type="match status" value="1"/>
</dbReference>
<evidence type="ECO:0000256" key="1">
    <source>
        <dbReference type="ARBA" id="ARBA00004660"/>
    </source>
</evidence>
<comment type="similarity">
    <text evidence="2 9">Belongs to the cytochrome P450 family.</text>
</comment>
<evidence type="ECO:0000256" key="7">
    <source>
        <dbReference type="ARBA" id="ARBA00023033"/>
    </source>
</evidence>
<dbReference type="GO" id="GO:0004497">
    <property type="term" value="F:monooxygenase activity"/>
    <property type="evidence" value="ECO:0007669"/>
    <property type="project" value="UniProtKB-KW"/>
</dbReference>
<keyword evidence="6 9" id="KW-0408">Iron</keyword>
<evidence type="ECO:0000256" key="3">
    <source>
        <dbReference type="ARBA" id="ARBA00022617"/>
    </source>
</evidence>
<dbReference type="GO" id="GO:0020037">
    <property type="term" value="F:heme binding"/>
    <property type="evidence" value="ECO:0007669"/>
    <property type="project" value="InterPro"/>
</dbReference>
<dbReference type="AlphaFoldDB" id="A0A193BSC7"/>
<dbReference type="GO" id="GO:0005506">
    <property type="term" value="F:iron ion binding"/>
    <property type="evidence" value="ECO:0007669"/>
    <property type="project" value="InterPro"/>
</dbReference>
<dbReference type="Gene3D" id="1.10.630.10">
    <property type="entry name" value="Cytochrome P450"/>
    <property type="match status" value="1"/>
</dbReference>
<reference evidence="10 11" key="1">
    <citation type="journal article" date="2015" name="Genome Announc.">
        <title>Draft Genome Sequence of Norvancomycin-Producing Strain Amycolatopsis orientalis CPCC200066.</title>
        <authorList>
            <person name="Lei X."/>
            <person name="Yuan F."/>
            <person name="Shi Y."/>
            <person name="Li X."/>
            <person name="Wang L."/>
            <person name="Hong B."/>
        </authorList>
    </citation>
    <scope>NUCLEOTIDE SEQUENCE [LARGE SCALE GENOMIC DNA]</scope>
    <source>
        <strain evidence="10 11">B-37</strain>
    </source>
</reference>
<evidence type="ECO:0000256" key="8">
    <source>
        <dbReference type="ARBA" id="ARBA00055433"/>
    </source>
</evidence>
<dbReference type="GO" id="GO:0016705">
    <property type="term" value="F:oxidoreductase activity, acting on paired donors, with incorporation or reduction of molecular oxygen"/>
    <property type="evidence" value="ECO:0007669"/>
    <property type="project" value="InterPro"/>
</dbReference>
<dbReference type="InterPro" id="IPR036396">
    <property type="entry name" value="Cyt_P450_sf"/>
</dbReference>
<comment type="pathway">
    <text evidence="1">Antibiotic biosynthesis; vancomycin biosynthesis.</text>
</comment>
<evidence type="ECO:0000313" key="10">
    <source>
        <dbReference type="EMBL" id="ANN15107.1"/>
    </source>
</evidence>
<proteinExistence type="inferred from homology"/>
<name>A0A193BSC7_AMYOR</name>
<evidence type="ECO:0000256" key="2">
    <source>
        <dbReference type="ARBA" id="ARBA00010617"/>
    </source>
</evidence>
<evidence type="ECO:0000313" key="11">
    <source>
        <dbReference type="Proteomes" id="UP000093695"/>
    </source>
</evidence>
<dbReference type="PROSITE" id="PS00086">
    <property type="entry name" value="CYTOCHROME_P450"/>
    <property type="match status" value="1"/>
</dbReference>
<keyword evidence="3 9" id="KW-0349">Heme</keyword>
<dbReference type="RefSeq" id="WP_044851734.1">
    <property type="nucleotide sequence ID" value="NZ_CP016174.1"/>
</dbReference>
<evidence type="ECO:0000256" key="5">
    <source>
        <dbReference type="ARBA" id="ARBA00023002"/>
    </source>
</evidence>
<sequence>MESRCPYTLDIAGTDIHAESEALRAQGPVTQVELPGGVIGWSVTGYQAARQVLSDTRFAKDPQKWTKYTDGEIPSNWPLIGWLLMDNMTTNDGEDHMRLRKLVSRGFTPKQVELTRPLIEKIVDDLLDGLSTAGPDEVIDLKGRFATPLPARVICDMFGVPEAARASALRGAGVNVTTTTTGDEAEANVELWHQELTELAEFKREHPGDDLTSLLLAAREEDGSRLTDEEMVGTLHLMLGAGSETLMNALSAAVVALLSQPEQKELLDSGQVSWDDVIEEALRVNAPVAQLPLRYALEDVEVAGVTIRKGDPVLMGFTAIGRDPENHGETAGQFDATRADKTHLSFGHGAHFCLGAPLARLELRIALPALFARYPDLKLAVAADELEPQGTFIMNGHKEVPVRLGEPSLVRS</sequence>
<dbReference type="InterPro" id="IPR017972">
    <property type="entry name" value="Cyt_P450_CS"/>
</dbReference>
<keyword evidence="11" id="KW-1185">Reference proteome</keyword>
<keyword evidence="5 9" id="KW-0560">Oxidoreductase</keyword>
<accession>A0A193BSC7</accession>
<keyword evidence="4 9" id="KW-0479">Metal-binding</keyword>
<dbReference type="PANTHER" id="PTHR46696:SF1">
    <property type="entry name" value="CYTOCHROME P450 YJIB-RELATED"/>
    <property type="match status" value="1"/>
</dbReference>
<dbReference type="STRING" id="31958.SD37_05155"/>